<accession>A0A0B6Y509</accession>
<proteinExistence type="predicted"/>
<name>A0A0B6Y509_9EUPU</name>
<protein>
    <submittedName>
        <fullName evidence="1">Uncharacterized protein</fullName>
    </submittedName>
</protein>
<reference evidence="1" key="1">
    <citation type="submission" date="2014-12" db="EMBL/GenBank/DDBJ databases">
        <title>Insight into the proteome of Arion vulgaris.</title>
        <authorList>
            <person name="Aradska J."/>
            <person name="Bulat T."/>
            <person name="Smidak R."/>
            <person name="Sarate P."/>
            <person name="Gangsoo J."/>
            <person name="Sialana F."/>
            <person name="Bilban M."/>
            <person name="Lubec G."/>
        </authorList>
    </citation>
    <scope>NUCLEOTIDE SEQUENCE</scope>
    <source>
        <tissue evidence="1">Skin</tissue>
    </source>
</reference>
<dbReference type="EMBL" id="HACG01003730">
    <property type="protein sequence ID" value="CEK50595.1"/>
    <property type="molecule type" value="Transcribed_RNA"/>
</dbReference>
<dbReference type="AlphaFoldDB" id="A0A0B6Y509"/>
<gene>
    <name evidence="1" type="primary">ORF11198</name>
</gene>
<organism evidence="1">
    <name type="scientific">Arion vulgaris</name>
    <dbReference type="NCBI Taxonomy" id="1028688"/>
    <lineage>
        <taxon>Eukaryota</taxon>
        <taxon>Metazoa</taxon>
        <taxon>Spiralia</taxon>
        <taxon>Lophotrochozoa</taxon>
        <taxon>Mollusca</taxon>
        <taxon>Gastropoda</taxon>
        <taxon>Heterobranchia</taxon>
        <taxon>Euthyneura</taxon>
        <taxon>Panpulmonata</taxon>
        <taxon>Eupulmonata</taxon>
        <taxon>Stylommatophora</taxon>
        <taxon>Helicina</taxon>
        <taxon>Arionoidea</taxon>
        <taxon>Arionidae</taxon>
        <taxon>Arion</taxon>
    </lineage>
</organism>
<sequence length="62" mass="6961">FGRSTVSVVNIFSLYVNMNEGCILQFLGFPQVCLTNYKLYAHVTSPSAVSSLEFEDNCLFFV</sequence>
<feature type="non-terminal residue" evidence="1">
    <location>
        <position position="1"/>
    </location>
</feature>
<evidence type="ECO:0000313" key="1">
    <source>
        <dbReference type="EMBL" id="CEK50595.1"/>
    </source>
</evidence>